<dbReference type="SUPFAM" id="SSF53623">
    <property type="entry name" value="MurD-like peptide ligases, catalytic domain"/>
    <property type="match status" value="2"/>
</dbReference>
<keyword evidence="5" id="KW-0547">Nucleotide-binding</keyword>
<name>A0ABT0JXU3_9ACTN</name>
<comment type="catalytic activity">
    <reaction evidence="9">
        <text>(6S)-5,6,7,8-tetrahydrofolyl-(gamma-L-Glu)(n) + L-glutamate + ATP = (6S)-5,6,7,8-tetrahydrofolyl-(gamma-L-Glu)(n+1) + ADP + phosphate + H(+)</text>
        <dbReference type="Rhea" id="RHEA:10580"/>
        <dbReference type="Rhea" id="RHEA-COMP:14738"/>
        <dbReference type="Rhea" id="RHEA-COMP:14740"/>
        <dbReference type="ChEBI" id="CHEBI:15378"/>
        <dbReference type="ChEBI" id="CHEBI:29985"/>
        <dbReference type="ChEBI" id="CHEBI:30616"/>
        <dbReference type="ChEBI" id="CHEBI:43474"/>
        <dbReference type="ChEBI" id="CHEBI:141005"/>
        <dbReference type="ChEBI" id="CHEBI:456216"/>
        <dbReference type="EC" id="6.3.2.17"/>
    </reaction>
</comment>
<evidence type="ECO:0000256" key="4">
    <source>
        <dbReference type="ARBA" id="ARBA00022723"/>
    </source>
</evidence>
<gene>
    <name evidence="12" type="ORF">MXD59_11350</name>
</gene>
<keyword evidence="13" id="KW-1185">Reference proteome</keyword>
<comment type="similarity">
    <text evidence="1">Belongs to the folylpolyglutamate synthase family.</text>
</comment>
<evidence type="ECO:0000256" key="8">
    <source>
        <dbReference type="ARBA" id="ARBA00030592"/>
    </source>
</evidence>
<accession>A0ABT0JXU3</accession>
<feature type="compositionally biased region" description="Gly residues" evidence="10">
    <location>
        <begin position="211"/>
        <end position="220"/>
    </location>
</feature>
<evidence type="ECO:0000256" key="6">
    <source>
        <dbReference type="ARBA" id="ARBA00022840"/>
    </source>
</evidence>
<keyword evidence="7" id="KW-0460">Magnesium</keyword>
<protein>
    <recommendedName>
        <fullName evidence="2">tetrahydrofolate synthase</fullName>
        <ecNumber evidence="2">6.3.2.17</ecNumber>
    </recommendedName>
    <alternativeName>
        <fullName evidence="8">Tetrahydrofolylpolyglutamate synthase</fullName>
    </alternativeName>
</protein>
<feature type="compositionally biased region" description="Polar residues" evidence="10">
    <location>
        <begin position="1"/>
        <end position="19"/>
    </location>
</feature>
<evidence type="ECO:0000259" key="11">
    <source>
        <dbReference type="Pfam" id="PF02875"/>
    </source>
</evidence>
<feature type="domain" description="Mur ligase C-terminal" evidence="11">
    <location>
        <begin position="374"/>
        <end position="501"/>
    </location>
</feature>
<proteinExistence type="inferred from homology"/>
<dbReference type="SUPFAM" id="SSF53244">
    <property type="entry name" value="MurD-like peptide ligases, peptide-binding domain"/>
    <property type="match status" value="1"/>
</dbReference>
<evidence type="ECO:0000256" key="3">
    <source>
        <dbReference type="ARBA" id="ARBA00022598"/>
    </source>
</evidence>
<dbReference type="EMBL" id="JALKFT010000009">
    <property type="protein sequence ID" value="MCK9876361.1"/>
    <property type="molecule type" value="Genomic_DNA"/>
</dbReference>
<organism evidence="12 13">
    <name type="scientific">Frankia umida</name>
    <dbReference type="NCBI Taxonomy" id="573489"/>
    <lineage>
        <taxon>Bacteria</taxon>
        <taxon>Bacillati</taxon>
        <taxon>Actinomycetota</taxon>
        <taxon>Actinomycetes</taxon>
        <taxon>Frankiales</taxon>
        <taxon>Frankiaceae</taxon>
        <taxon>Frankia</taxon>
    </lineage>
</organism>
<dbReference type="EC" id="6.3.2.17" evidence="2"/>
<evidence type="ECO:0000256" key="2">
    <source>
        <dbReference type="ARBA" id="ARBA00013025"/>
    </source>
</evidence>
<dbReference type="InterPro" id="IPR036565">
    <property type="entry name" value="Mur-like_cat_sf"/>
</dbReference>
<evidence type="ECO:0000256" key="7">
    <source>
        <dbReference type="ARBA" id="ARBA00022842"/>
    </source>
</evidence>
<sequence length="514" mass="51671">MTGATVNAGTTPDSGSPASPGQVAWSGPSRFAAAYARRAGVTAQPGLERLRRLLDLLGQPQRSFPSIVVAGSVGKSSTLAVITALLEGFGVRAGSLRAPDWLGPAEQVGLGGARIPADVLERAFDDIEPYLPLVEDDGHLGARELLLAVAIAAFADAPVDLAVIESGGPGSELPGAGGFGDLADLLDVPVAAVTPVAPAWSDAGWADSGESAGGESGAGWSGDDWSEDGGSDGGGSAGGWSVDLAGEADEPRLDRVAAPVGTVIRSGTLVVLAQQALPAARALLRRAALAGSTVAREGMEFGVLGRRVAVGGQMITLKGLGGTYEELFLPLHGAHQAHDAAVGLAAVEAFLGGGQNQLDLDIVRAALAQVDGRGRLEVVRRSPTIVLDVADSPPAVTAVVEALREAFGFDSLVAVVAVEGDEATAARMLAVLEPVLAAVVLTDGATAGALPVDDLAAVAGGVFGADRIEVTPRLEDALDDAVRLAEAESELGGAGVLVLGSAPVVGRARALLRF</sequence>
<reference evidence="12 13" key="1">
    <citation type="submission" date="2022-04" db="EMBL/GenBank/DDBJ databases">
        <title>Genome diversity in the genus Frankia.</title>
        <authorList>
            <person name="Carlos-Shanley C."/>
            <person name="Hahn D."/>
        </authorList>
    </citation>
    <scope>NUCLEOTIDE SEQUENCE [LARGE SCALE GENOMIC DNA]</scope>
    <source>
        <strain evidence="12 13">Ag45/Mut15</strain>
    </source>
</reference>
<keyword evidence="6" id="KW-0067">ATP-binding</keyword>
<dbReference type="RefSeq" id="WP_248824647.1">
    <property type="nucleotide sequence ID" value="NZ_JALKFT010000009.1"/>
</dbReference>
<dbReference type="Gene3D" id="3.40.1190.10">
    <property type="entry name" value="Mur-like, catalytic domain"/>
    <property type="match status" value="2"/>
</dbReference>
<feature type="region of interest" description="Disordered" evidence="10">
    <location>
        <begin position="202"/>
        <end position="243"/>
    </location>
</feature>
<dbReference type="PANTHER" id="PTHR11136">
    <property type="entry name" value="FOLYLPOLYGLUTAMATE SYNTHASE-RELATED"/>
    <property type="match status" value="1"/>
</dbReference>
<evidence type="ECO:0000256" key="5">
    <source>
        <dbReference type="ARBA" id="ARBA00022741"/>
    </source>
</evidence>
<keyword evidence="4" id="KW-0479">Metal-binding</keyword>
<dbReference type="InterPro" id="IPR036615">
    <property type="entry name" value="Mur_ligase_C_dom_sf"/>
</dbReference>
<evidence type="ECO:0000256" key="9">
    <source>
        <dbReference type="ARBA" id="ARBA00047493"/>
    </source>
</evidence>
<dbReference type="PANTHER" id="PTHR11136:SF0">
    <property type="entry name" value="DIHYDROFOLATE SYNTHETASE-RELATED"/>
    <property type="match status" value="1"/>
</dbReference>
<dbReference type="Proteomes" id="UP001201873">
    <property type="component" value="Unassembled WGS sequence"/>
</dbReference>
<evidence type="ECO:0000313" key="12">
    <source>
        <dbReference type="EMBL" id="MCK9876361.1"/>
    </source>
</evidence>
<evidence type="ECO:0000256" key="10">
    <source>
        <dbReference type="SAM" id="MobiDB-lite"/>
    </source>
</evidence>
<dbReference type="InterPro" id="IPR001645">
    <property type="entry name" value="Folylpolyglutamate_synth"/>
</dbReference>
<dbReference type="InterPro" id="IPR004101">
    <property type="entry name" value="Mur_ligase_C"/>
</dbReference>
<feature type="region of interest" description="Disordered" evidence="10">
    <location>
        <begin position="1"/>
        <end position="24"/>
    </location>
</feature>
<dbReference type="Pfam" id="PF02875">
    <property type="entry name" value="Mur_ligase_C"/>
    <property type="match status" value="1"/>
</dbReference>
<comment type="caution">
    <text evidence="12">The sequence shown here is derived from an EMBL/GenBank/DDBJ whole genome shotgun (WGS) entry which is preliminary data.</text>
</comment>
<keyword evidence="3" id="KW-0436">Ligase</keyword>
<evidence type="ECO:0000313" key="13">
    <source>
        <dbReference type="Proteomes" id="UP001201873"/>
    </source>
</evidence>
<dbReference type="Gene3D" id="3.90.190.20">
    <property type="entry name" value="Mur ligase, C-terminal domain"/>
    <property type="match status" value="1"/>
</dbReference>
<evidence type="ECO:0000256" key="1">
    <source>
        <dbReference type="ARBA" id="ARBA00008276"/>
    </source>
</evidence>